<evidence type="ECO:0000313" key="2">
    <source>
        <dbReference type="Proteomes" id="UP000022611"/>
    </source>
</evidence>
<dbReference type="HOGENOM" id="CLU_165905_0_0_6"/>
<name>A0A010SSS2_PSEFL</name>
<organism evidence="1 2">
    <name type="scientific">Pseudomonas fluorescens HK44</name>
    <dbReference type="NCBI Taxonomy" id="1042209"/>
    <lineage>
        <taxon>Bacteria</taxon>
        <taxon>Pseudomonadati</taxon>
        <taxon>Pseudomonadota</taxon>
        <taxon>Gammaproteobacteria</taxon>
        <taxon>Pseudomonadales</taxon>
        <taxon>Pseudomonadaceae</taxon>
        <taxon>Pseudomonas</taxon>
    </lineage>
</organism>
<dbReference type="Gene3D" id="3.10.450.40">
    <property type="match status" value="1"/>
</dbReference>
<dbReference type="Proteomes" id="UP000022611">
    <property type="component" value="Unassembled WGS sequence"/>
</dbReference>
<sequence>MKDLNHYVGGDLSLSPTGSLSTVEGIERGKQRILRRLITNPGDYLFHPEYGAGLGRYVGALMNIPEIIALIRGQILLEDCVAKKPAPVISVSSSNDTLSVTISYTDSASGEPVTLSFEVNR</sequence>
<dbReference type="RefSeq" id="WP_019689960.1">
    <property type="nucleotide sequence ID" value="NZ_AFOY02000004.1"/>
</dbReference>
<dbReference type="AlphaFoldDB" id="A0A010SSS2"/>
<evidence type="ECO:0000313" key="1">
    <source>
        <dbReference type="EMBL" id="EXF95810.1"/>
    </source>
</evidence>
<accession>A0A010SSS2</accession>
<reference evidence="1 2" key="1">
    <citation type="journal article" date="2011" name="J. Bacteriol.">
        <title>Draft genome sequence of the polycyclic aromatic hydrocarbon-degrading, genetically engineered bioluminescent bioreporter Pseudomonas fluorescens HK44.</title>
        <authorList>
            <person name="Chauhan A."/>
            <person name="Layton A.C."/>
            <person name="Williams D.E."/>
            <person name="Smartt A.E."/>
            <person name="Ripp S."/>
            <person name="Karpinets T.V."/>
            <person name="Brown S.D."/>
            <person name="Sayler G.S."/>
        </authorList>
    </citation>
    <scope>NUCLEOTIDE SEQUENCE [LARGE SCALE GENOMIC DNA]</scope>
    <source>
        <strain evidence="1 2">HK44</strain>
    </source>
</reference>
<evidence type="ECO:0008006" key="3">
    <source>
        <dbReference type="Google" id="ProtNLM"/>
    </source>
</evidence>
<proteinExistence type="predicted"/>
<protein>
    <recommendedName>
        <fullName evidence="3">Phage tail protein</fullName>
    </recommendedName>
</protein>
<dbReference type="eggNOG" id="ENOG5032W94">
    <property type="taxonomic scope" value="Bacteria"/>
</dbReference>
<dbReference type="PATRIC" id="fig|1042209.11.peg.669"/>
<comment type="caution">
    <text evidence="1">The sequence shown here is derived from an EMBL/GenBank/DDBJ whole genome shotgun (WGS) entry which is preliminary data.</text>
</comment>
<dbReference type="OrthoDB" id="8450990at2"/>
<dbReference type="EMBL" id="AFOY02000004">
    <property type="protein sequence ID" value="EXF95810.1"/>
    <property type="molecule type" value="Genomic_DNA"/>
</dbReference>
<dbReference type="SUPFAM" id="SSF160719">
    <property type="entry name" value="gpW/gp25-like"/>
    <property type="match status" value="1"/>
</dbReference>
<gene>
    <name evidence="1" type="ORF">HK44_020720</name>
</gene>